<name>A0A1G7SBQ0_9ACTN</name>
<evidence type="ECO:0000313" key="1">
    <source>
        <dbReference type="EMBL" id="SDG20411.1"/>
    </source>
</evidence>
<sequence length="58" mass="6563">MWGLAWLRFGDADIRCRVRVRRWTEDAVGVEVEVGGDTLRCWVWQGAVQRTGDRASGG</sequence>
<proteinExistence type="predicted"/>
<accession>A0A1G7SBQ0</accession>
<protein>
    <submittedName>
        <fullName evidence="1">Uncharacterized protein</fullName>
    </submittedName>
</protein>
<dbReference type="Proteomes" id="UP000198863">
    <property type="component" value="Unassembled WGS sequence"/>
</dbReference>
<dbReference type="AlphaFoldDB" id="A0A1G7SBQ0"/>
<dbReference type="EMBL" id="FNCF01000003">
    <property type="protein sequence ID" value="SDG20411.1"/>
    <property type="molecule type" value="Genomic_DNA"/>
</dbReference>
<reference evidence="2" key="1">
    <citation type="submission" date="2016-10" db="EMBL/GenBank/DDBJ databases">
        <authorList>
            <person name="Varghese N."/>
            <person name="Submissions S."/>
        </authorList>
    </citation>
    <scope>NUCLEOTIDE SEQUENCE [LARGE SCALE GENOMIC DNA]</scope>
    <source>
        <strain evidence="2">DSM 44526</strain>
    </source>
</reference>
<organism evidence="1 2">
    <name type="scientific">Klenkia brasiliensis</name>
    <dbReference type="NCBI Taxonomy" id="333142"/>
    <lineage>
        <taxon>Bacteria</taxon>
        <taxon>Bacillati</taxon>
        <taxon>Actinomycetota</taxon>
        <taxon>Actinomycetes</taxon>
        <taxon>Geodermatophilales</taxon>
        <taxon>Geodermatophilaceae</taxon>
        <taxon>Klenkia</taxon>
    </lineage>
</organism>
<gene>
    <name evidence="1" type="ORF">SAMN05660324_1955</name>
</gene>
<keyword evidence="2" id="KW-1185">Reference proteome</keyword>
<evidence type="ECO:0000313" key="2">
    <source>
        <dbReference type="Proteomes" id="UP000198863"/>
    </source>
</evidence>